<sequence>MTGKFAQPALTKRKVASNTAIITTQDNKVIAANVCSQFEEKQIGQKEPDSQSKSIENDNLFLQETLPPSAHATLPDLNIRSYPDE</sequence>
<proteinExistence type="predicted"/>
<keyword evidence="3" id="KW-1185">Reference proteome</keyword>
<feature type="region of interest" description="Disordered" evidence="1">
    <location>
        <begin position="66"/>
        <end position="85"/>
    </location>
</feature>
<evidence type="ECO:0000256" key="1">
    <source>
        <dbReference type="SAM" id="MobiDB-lite"/>
    </source>
</evidence>
<name>A0AAV4TSH8_CAEEX</name>
<gene>
    <name evidence="2" type="ORF">CEXT_132711</name>
</gene>
<comment type="caution">
    <text evidence="2">The sequence shown here is derived from an EMBL/GenBank/DDBJ whole genome shotgun (WGS) entry which is preliminary data.</text>
</comment>
<dbReference type="Proteomes" id="UP001054945">
    <property type="component" value="Unassembled WGS sequence"/>
</dbReference>
<evidence type="ECO:0000313" key="2">
    <source>
        <dbReference type="EMBL" id="GIY47825.1"/>
    </source>
</evidence>
<dbReference type="EMBL" id="BPLR01011632">
    <property type="protein sequence ID" value="GIY47825.1"/>
    <property type="molecule type" value="Genomic_DNA"/>
</dbReference>
<protein>
    <submittedName>
        <fullName evidence="2">Uncharacterized protein</fullName>
    </submittedName>
</protein>
<organism evidence="2 3">
    <name type="scientific">Caerostris extrusa</name>
    <name type="common">Bark spider</name>
    <name type="synonym">Caerostris bankana</name>
    <dbReference type="NCBI Taxonomy" id="172846"/>
    <lineage>
        <taxon>Eukaryota</taxon>
        <taxon>Metazoa</taxon>
        <taxon>Ecdysozoa</taxon>
        <taxon>Arthropoda</taxon>
        <taxon>Chelicerata</taxon>
        <taxon>Arachnida</taxon>
        <taxon>Araneae</taxon>
        <taxon>Araneomorphae</taxon>
        <taxon>Entelegynae</taxon>
        <taxon>Araneoidea</taxon>
        <taxon>Araneidae</taxon>
        <taxon>Caerostris</taxon>
    </lineage>
</organism>
<accession>A0AAV4TSH8</accession>
<reference evidence="2 3" key="1">
    <citation type="submission" date="2021-06" db="EMBL/GenBank/DDBJ databases">
        <title>Caerostris extrusa draft genome.</title>
        <authorList>
            <person name="Kono N."/>
            <person name="Arakawa K."/>
        </authorList>
    </citation>
    <scope>NUCLEOTIDE SEQUENCE [LARGE SCALE GENOMIC DNA]</scope>
</reference>
<evidence type="ECO:0000313" key="3">
    <source>
        <dbReference type="Proteomes" id="UP001054945"/>
    </source>
</evidence>
<dbReference type="AlphaFoldDB" id="A0AAV4TSH8"/>